<dbReference type="Proteomes" id="UP000664132">
    <property type="component" value="Unassembled WGS sequence"/>
</dbReference>
<feature type="compositionally biased region" description="Polar residues" evidence="1">
    <location>
        <begin position="99"/>
        <end position="108"/>
    </location>
</feature>
<dbReference type="OrthoDB" id="2740448at2759"/>
<accession>A0A8H7TBP5</accession>
<comment type="caution">
    <text evidence="2">The sequence shown here is derived from an EMBL/GenBank/DDBJ whole genome shotgun (WGS) entry which is preliminary data.</text>
</comment>
<feature type="region of interest" description="Disordered" evidence="1">
    <location>
        <begin position="69"/>
        <end position="115"/>
    </location>
</feature>
<name>A0A8H7TBP5_9HELO</name>
<feature type="non-terminal residue" evidence="2">
    <location>
        <position position="141"/>
    </location>
</feature>
<dbReference type="AlphaFoldDB" id="A0A8H7TBP5"/>
<protein>
    <submittedName>
        <fullName evidence="2">Uncharacterized protein</fullName>
    </submittedName>
</protein>
<evidence type="ECO:0000313" key="2">
    <source>
        <dbReference type="EMBL" id="KAG4416551.1"/>
    </source>
</evidence>
<gene>
    <name evidence="2" type="ORF">IFR04_010298</name>
</gene>
<evidence type="ECO:0000256" key="1">
    <source>
        <dbReference type="SAM" id="MobiDB-lite"/>
    </source>
</evidence>
<dbReference type="EMBL" id="JAFJYH010000182">
    <property type="protein sequence ID" value="KAG4416551.1"/>
    <property type="molecule type" value="Genomic_DNA"/>
</dbReference>
<sequence length="141" mass="15955">MESLRTHSPTVADLRNDDKLWYRLDVLIYDLHNFCEISKSQERLDSIIDASYIGLPYFTSSEAQMIKSTVVDTSPPVHPGTKKSKSKSKSKSQSQTQTESQNASQAKQNPDCKRLDKVIEKTLNEHLEEGSRNGRRVEISG</sequence>
<evidence type="ECO:0000313" key="3">
    <source>
        <dbReference type="Proteomes" id="UP000664132"/>
    </source>
</evidence>
<reference evidence="2" key="1">
    <citation type="submission" date="2021-02" db="EMBL/GenBank/DDBJ databases">
        <title>Genome sequence Cadophora malorum strain M34.</title>
        <authorList>
            <person name="Stefanovic E."/>
            <person name="Vu D."/>
            <person name="Scully C."/>
            <person name="Dijksterhuis J."/>
            <person name="Roader J."/>
            <person name="Houbraken J."/>
        </authorList>
    </citation>
    <scope>NUCLEOTIDE SEQUENCE</scope>
    <source>
        <strain evidence="2">M34</strain>
    </source>
</reference>
<organism evidence="2 3">
    <name type="scientific">Cadophora malorum</name>
    <dbReference type="NCBI Taxonomy" id="108018"/>
    <lineage>
        <taxon>Eukaryota</taxon>
        <taxon>Fungi</taxon>
        <taxon>Dikarya</taxon>
        <taxon>Ascomycota</taxon>
        <taxon>Pezizomycotina</taxon>
        <taxon>Leotiomycetes</taxon>
        <taxon>Helotiales</taxon>
        <taxon>Ploettnerulaceae</taxon>
        <taxon>Cadophora</taxon>
    </lineage>
</organism>
<keyword evidence="3" id="KW-1185">Reference proteome</keyword>
<proteinExistence type="predicted"/>
<feature type="compositionally biased region" description="Basic residues" evidence="1">
    <location>
        <begin position="80"/>
        <end position="90"/>
    </location>
</feature>